<dbReference type="GO" id="GO:0016491">
    <property type="term" value="F:oxidoreductase activity"/>
    <property type="evidence" value="ECO:0007669"/>
    <property type="project" value="UniProtKB-KW"/>
</dbReference>
<dbReference type="EMBL" id="CP002917">
    <property type="protein sequence ID" value="AEK36368.1"/>
    <property type="molecule type" value="Genomic_DNA"/>
</dbReference>
<dbReference type="SUPFAM" id="SSF51905">
    <property type="entry name" value="FAD/NAD(P)-binding domain"/>
    <property type="match status" value="1"/>
</dbReference>
<evidence type="ECO:0000313" key="3">
    <source>
        <dbReference type="EMBL" id="AEK36368.1"/>
    </source>
</evidence>
<dbReference type="EC" id="2.1.1.-" evidence="3"/>
<keyword evidence="3" id="KW-0808">Transferase</keyword>
<dbReference type="AlphaFoldDB" id="G0HDQ0"/>
<dbReference type="GO" id="GO:0008168">
    <property type="term" value="F:methyltransferase activity"/>
    <property type="evidence" value="ECO:0007669"/>
    <property type="project" value="UniProtKB-KW"/>
</dbReference>
<dbReference type="PANTHER" id="PTHR13847:SF287">
    <property type="entry name" value="FAD-DEPENDENT OXIDOREDUCTASE DOMAIN-CONTAINING PROTEIN 1"/>
    <property type="match status" value="1"/>
</dbReference>
<feature type="domain" description="FAD dependent oxidoreductase" evidence="2">
    <location>
        <begin position="54"/>
        <end position="407"/>
    </location>
</feature>
<sequence>MRSSCRYIPETRKVFHLSCLRFTARIFVQHTPHPQTGQQHMSTGSTTTSTDTYDYVIVGGGLEGLAIAWGLTSRGEKSVLVIERDQLCGGMTGKSSGVVRAHYGTPSVAKMGWKGTKFFHDAPEILGDDCGFRNCGYMVAVGEENVGNLEATIAMQQGLGVDVEFIGGDKARELWPGLHVDDFAKIAYEPLGGRGDAPMLGMAFSVVARQQGAKIRQGTTVTGFTRESEADGARVTGVTLGDGSTVGAGQVILATGAWAAQLGETIGLDIPVRAQRAQLMLVDPGEPLPHVPVLSDLVSLQYLAGEPNGDILCGNSDHHDVHWADPDNYPNKADDDFIEWTIGKLMHRLPDMPNPGLTSTYAGCYDTTPDYNPIMGPSGIDGLFLAVGFSGHGFKIAPAVAEFVADLLLDGDSSDPDIPASDFRLSRFAEGDLTRSLHPYIGAGEMR</sequence>
<dbReference type="GO" id="GO:0032259">
    <property type="term" value="P:methylation"/>
    <property type="evidence" value="ECO:0007669"/>
    <property type="project" value="UniProtKB-KW"/>
</dbReference>
<evidence type="ECO:0000259" key="2">
    <source>
        <dbReference type="Pfam" id="PF01266"/>
    </source>
</evidence>
<dbReference type="eggNOG" id="COG0665">
    <property type="taxonomic scope" value="Bacteria"/>
</dbReference>
<dbReference type="Pfam" id="PF01266">
    <property type="entry name" value="DAO"/>
    <property type="match status" value="1"/>
</dbReference>
<organism evidence="3 4">
    <name type="scientific">Corynebacterium variabile (strain DSM 44702 / CIP 107183 / JCM 12073 / NCIMB 30131)</name>
    <name type="common">Corynebacterium mooreparkense</name>
    <dbReference type="NCBI Taxonomy" id="858619"/>
    <lineage>
        <taxon>Bacteria</taxon>
        <taxon>Bacillati</taxon>
        <taxon>Actinomycetota</taxon>
        <taxon>Actinomycetes</taxon>
        <taxon>Mycobacteriales</taxon>
        <taxon>Corynebacteriaceae</taxon>
        <taxon>Corynebacterium</taxon>
    </lineage>
</organism>
<accession>G0HDQ0</accession>
<proteinExistence type="predicted"/>
<dbReference type="Proteomes" id="UP000006659">
    <property type="component" value="Chromosome"/>
</dbReference>
<gene>
    <name evidence="3" type="ordered locus">CVAR_1014</name>
</gene>
<dbReference type="STRING" id="858619.CVAR_1014"/>
<reference evidence="3 4" key="1">
    <citation type="journal article" date="2011" name="BMC Genomics">
        <title>Complete genome sequence of Corynebacterium variabile DSM 44702 isolated from the surface of smear-ripened cheeses and insights into cheese ripening and flavor generation.</title>
        <authorList>
            <person name="Schroeder J."/>
            <person name="Maus I."/>
            <person name="Trost E."/>
            <person name="Tauch A."/>
        </authorList>
    </citation>
    <scope>NUCLEOTIDE SEQUENCE [LARGE SCALE GENOMIC DNA]</scope>
    <source>
        <strain evidence="4">DSM 44702 / JCM 12073 / NCIMB 30131</strain>
    </source>
</reference>
<dbReference type="Gene3D" id="3.30.9.10">
    <property type="entry name" value="D-Amino Acid Oxidase, subunit A, domain 2"/>
    <property type="match status" value="1"/>
</dbReference>
<dbReference type="Gene3D" id="3.50.50.60">
    <property type="entry name" value="FAD/NAD(P)-binding domain"/>
    <property type="match status" value="1"/>
</dbReference>
<dbReference type="GO" id="GO:0005737">
    <property type="term" value="C:cytoplasm"/>
    <property type="evidence" value="ECO:0007669"/>
    <property type="project" value="TreeGrafter"/>
</dbReference>
<dbReference type="KEGG" id="cva:CVAR_1014"/>
<dbReference type="HOGENOM" id="CLU_007884_4_1_11"/>
<evidence type="ECO:0000313" key="4">
    <source>
        <dbReference type="Proteomes" id="UP000006659"/>
    </source>
</evidence>
<keyword evidence="1" id="KW-0560">Oxidoreductase</keyword>
<dbReference type="PANTHER" id="PTHR13847">
    <property type="entry name" value="SARCOSINE DEHYDROGENASE-RELATED"/>
    <property type="match status" value="1"/>
</dbReference>
<dbReference type="InterPro" id="IPR036188">
    <property type="entry name" value="FAD/NAD-bd_sf"/>
</dbReference>
<protein>
    <submittedName>
        <fullName evidence="3">tRNA 5-methylaminomethyl-2-thiouridine biosynthesis protein</fullName>
        <ecNumber evidence="3">2.1.1.-</ecNumber>
    </submittedName>
</protein>
<keyword evidence="3" id="KW-0489">Methyltransferase</keyword>
<evidence type="ECO:0000256" key="1">
    <source>
        <dbReference type="ARBA" id="ARBA00023002"/>
    </source>
</evidence>
<dbReference type="InterPro" id="IPR006076">
    <property type="entry name" value="FAD-dep_OxRdtase"/>
</dbReference>
<name>G0HDQ0_CORVD</name>